<dbReference type="OrthoDB" id="194468at2759"/>
<dbReference type="PANTHER" id="PTHR12941">
    <property type="entry name" value="ER MEMBRANE PROTEIN COMPLEX"/>
    <property type="match status" value="1"/>
</dbReference>
<sequence length="207" mass="22468">MPEHTVSLQAYAKAVLHCAKYPWAAVHGLFLTEERGGKIRHVDAVPLAHTWTELTPMFDVALQQVQLFAKAKGLSVGGYYVAYEDPDATQLSAAGALLARAVLALNENAVAFVVDAKRLGPESSKPGLVPFVNVDSQWKRQQTAFAGGKGAAEAVFSLENSRVLAATHRLVAERAEIAVHDFDEHLADVSLDWLQNLLLSERIRTAA</sequence>
<dbReference type="GO" id="GO:0072546">
    <property type="term" value="C:EMC complex"/>
    <property type="evidence" value="ECO:0007669"/>
    <property type="project" value="InterPro"/>
</dbReference>
<dbReference type="EMBL" id="JANBOI010000145">
    <property type="protein sequence ID" value="KAJ1733368.1"/>
    <property type="molecule type" value="Genomic_DNA"/>
</dbReference>
<dbReference type="AlphaFoldDB" id="A0A9W7YEL0"/>
<comment type="caution">
    <text evidence="1">The sequence shown here is derived from an EMBL/GenBank/DDBJ whole genome shotgun (WGS) entry which is preliminary data.</text>
</comment>
<dbReference type="InterPro" id="IPR005366">
    <property type="entry name" value="EMC8/9"/>
</dbReference>
<dbReference type="CDD" id="cd08060">
    <property type="entry name" value="MPN_UPF0172"/>
    <property type="match status" value="1"/>
</dbReference>
<reference evidence="1" key="1">
    <citation type="submission" date="2022-07" db="EMBL/GenBank/DDBJ databases">
        <title>Phylogenomic reconstructions and comparative analyses of Kickxellomycotina fungi.</title>
        <authorList>
            <person name="Reynolds N.K."/>
            <person name="Stajich J.E."/>
            <person name="Barry K."/>
            <person name="Grigoriev I.V."/>
            <person name="Crous P."/>
            <person name="Smith M.E."/>
        </authorList>
    </citation>
    <scope>NUCLEOTIDE SEQUENCE</scope>
    <source>
        <strain evidence="1">BCRC 34381</strain>
    </source>
</reference>
<dbReference type="Proteomes" id="UP001143981">
    <property type="component" value="Unassembled WGS sequence"/>
</dbReference>
<organism evidence="1 2">
    <name type="scientific">Coemansia biformis</name>
    <dbReference type="NCBI Taxonomy" id="1286918"/>
    <lineage>
        <taxon>Eukaryota</taxon>
        <taxon>Fungi</taxon>
        <taxon>Fungi incertae sedis</taxon>
        <taxon>Zoopagomycota</taxon>
        <taxon>Kickxellomycotina</taxon>
        <taxon>Kickxellomycetes</taxon>
        <taxon>Kickxellales</taxon>
        <taxon>Kickxellaceae</taxon>
        <taxon>Coemansia</taxon>
    </lineage>
</organism>
<name>A0A9W7YEL0_9FUNG</name>
<accession>A0A9W7YEL0</accession>
<proteinExistence type="predicted"/>
<protein>
    <submittedName>
        <fullName evidence="1">Uncharacterized protein</fullName>
    </submittedName>
</protein>
<evidence type="ECO:0000313" key="1">
    <source>
        <dbReference type="EMBL" id="KAJ1733368.1"/>
    </source>
</evidence>
<keyword evidence="2" id="KW-1185">Reference proteome</keyword>
<dbReference type="PANTHER" id="PTHR12941:SF10">
    <property type="entry name" value="ER MEMBRANE PROTEIN COMPLEX SUBUNIT 8_9 HOMOLOG"/>
    <property type="match status" value="1"/>
</dbReference>
<evidence type="ECO:0000313" key="2">
    <source>
        <dbReference type="Proteomes" id="UP001143981"/>
    </source>
</evidence>
<gene>
    <name evidence="1" type="ORF">LPJ61_001591</name>
</gene>
<dbReference type="Pfam" id="PF03665">
    <property type="entry name" value="UPF0172"/>
    <property type="match status" value="1"/>
</dbReference>